<dbReference type="Proteomes" id="UP000887013">
    <property type="component" value="Unassembled WGS sequence"/>
</dbReference>
<evidence type="ECO:0000313" key="1">
    <source>
        <dbReference type="EMBL" id="GFT38788.1"/>
    </source>
</evidence>
<comment type="caution">
    <text evidence="1">The sequence shown here is derived from an EMBL/GenBank/DDBJ whole genome shotgun (WGS) entry which is preliminary data.</text>
</comment>
<sequence length="107" mass="11960">MFIHDTISQEQSLCKSLNETVSVLVVTVHKTESLCMLLCFGRLFQESVPILEPMASKYLSYCHSLRAQFHQKPGFSLTLDAKSFVATDQDILLGIFREDGFSPAACV</sequence>
<proteinExistence type="predicted"/>
<dbReference type="EMBL" id="BMAW01109518">
    <property type="protein sequence ID" value="GFT38788.1"/>
    <property type="molecule type" value="Genomic_DNA"/>
</dbReference>
<organism evidence="1 2">
    <name type="scientific">Nephila pilipes</name>
    <name type="common">Giant wood spider</name>
    <name type="synonym">Nephila maculata</name>
    <dbReference type="NCBI Taxonomy" id="299642"/>
    <lineage>
        <taxon>Eukaryota</taxon>
        <taxon>Metazoa</taxon>
        <taxon>Ecdysozoa</taxon>
        <taxon>Arthropoda</taxon>
        <taxon>Chelicerata</taxon>
        <taxon>Arachnida</taxon>
        <taxon>Araneae</taxon>
        <taxon>Araneomorphae</taxon>
        <taxon>Entelegynae</taxon>
        <taxon>Araneoidea</taxon>
        <taxon>Nephilidae</taxon>
        <taxon>Nephila</taxon>
    </lineage>
</organism>
<dbReference type="AlphaFoldDB" id="A0A8X6TRE2"/>
<evidence type="ECO:0000313" key="2">
    <source>
        <dbReference type="Proteomes" id="UP000887013"/>
    </source>
</evidence>
<name>A0A8X6TRE2_NEPPI</name>
<gene>
    <name evidence="1" type="ORF">NPIL_52651</name>
</gene>
<protein>
    <submittedName>
        <fullName evidence="1">Uncharacterized protein</fullName>
    </submittedName>
</protein>
<keyword evidence="2" id="KW-1185">Reference proteome</keyword>
<reference evidence="1" key="1">
    <citation type="submission" date="2020-08" db="EMBL/GenBank/DDBJ databases">
        <title>Multicomponent nature underlies the extraordinary mechanical properties of spider dragline silk.</title>
        <authorList>
            <person name="Kono N."/>
            <person name="Nakamura H."/>
            <person name="Mori M."/>
            <person name="Yoshida Y."/>
            <person name="Ohtoshi R."/>
            <person name="Malay A.D."/>
            <person name="Moran D.A.P."/>
            <person name="Tomita M."/>
            <person name="Numata K."/>
            <person name="Arakawa K."/>
        </authorList>
    </citation>
    <scope>NUCLEOTIDE SEQUENCE</scope>
</reference>
<accession>A0A8X6TRE2</accession>